<dbReference type="PANTHER" id="PTHR24186:SF46">
    <property type="entry name" value="PROTEIN ACCELERATED CELL DEATH 6-LIKE"/>
    <property type="match status" value="1"/>
</dbReference>
<dbReference type="SUPFAM" id="SSF48403">
    <property type="entry name" value="Ankyrin repeat"/>
    <property type="match status" value="1"/>
</dbReference>
<evidence type="ECO:0000256" key="2">
    <source>
        <dbReference type="ARBA" id="ARBA00022692"/>
    </source>
</evidence>
<dbReference type="GeneID" id="130460115"/>
<evidence type="ECO:0000313" key="11">
    <source>
        <dbReference type="RefSeq" id="XP_056683752.1"/>
    </source>
</evidence>
<organism evidence="10 11">
    <name type="scientific">Spinacia oleracea</name>
    <name type="common">Spinach</name>
    <dbReference type="NCBI Taxonomy" id="3562"/>
    <lineage>
        <taxon>Eukaryota</taxon>
        <taxon>Viridiplantae</taxon>
        <taxon>Streptophyta</taxon>
        <taxon>Embryophyta</taxon>
        <taxon>Tracheophyta</taxon>
        <taxon>Spermatophyta</taxon>
        <taxon>Magnoliopsida</taxon>
        <taxon>eudicotyledons</taxon>
        <taxon>Gunneridae</taxon>
        <taxon>Pentapetalae</taxon>
        <taxon>Caryophyllales</taxon>
        <taxon>Chenopodiaceae</taxon>
        <taxon>Chenopodioideae</taxon>
        <taxon>Anserineae</taxon>
        <taxon>Spinacia</taxon>
    </lineage>
</organism>
<evidence type="ECO:0000256" key="1">
    <source>
        <dbReference type="ARBA" id="ARBA00004141"/>
    </source>
</evidence>
<keyword evidence="6 8" id="KW-0472">Membrane</keyword>
<feature type="transmembrane region" description="Helical" evidence="8">
    <location>
        <begin position="569"/>
        <end position="589"/>
    </location>
</feature>
<keyword evidence="5" id="KW-0040">ANK repeat</keyword>
<evidence type="ECO:0000256" key="4">
    <source>
        <dbReference type="ARBA" id="ARBA00022989"/>
    </source>
</evidence>
<dbReference type="InterPro" id="IPR002110">
    <property type="entry name" value="Ankyrin_rpt"/>
</dbReference>
<evidence type="ECO:0000313" key="10">
    <source>
        <dbReference type="Proteomes" id="UP000813463"/>
    </source>
</evidence>
<feature type="region of interest" description="Disordered" evidence="7">
    <location>
        <begin position="651"/>
        <end position="672"/>
    </location>
</feature>
<feature type="transmembrane region" description="Helical" evidence="8">
    <location>
        <begin position="527"/>
        <end position="549"/>
    </location>
</feature>
<evidence type="ECO:0000256" key="5">
    <source>
        <dbReference type="ARBA" id="ARBA00023043"/>
    </source>
</evidence>
<keyword evidence="3" id="KW-0677">Repeat</keyword>
<reference evidence="10" key="1">
    <citation type="journal article" date="2021" name="Nat. Commun.">
        <title>Genomic analyses provide insights into spinach domestication and the genetic basis of agronomic traits.</title>
        <authorList>
            <person name="Cai X."/>
            <person name="Sun X."/>
            <person name="Xu C."/>
            <person name="Sun H."/>
            <person name="Wang X."/>
            <person name="Ge C."/>
            <person name="Zhang Z."/>
            <person name="Wang Q."/>
            <person name="Fei Z."/>
            <person name="Jiao C."/>
            <person name="Wang Q."/>
        </authorList>
    </citation>
    <scope>NUCLEOTIDE SEQUENCE [LARGE SCALE GENOMIC DNA]</scope>
    <source>
        <strain evidence="10">cv. Varoflay</strain>
    </source>
</reference>
<feature type="transmembrane region" description="Helical" evidence="8">
    <location>
        <begin position="489"/>
        <end position="507"/>
    </location>
</feature>
<dbReference type="InterPro" id="IPR026961">
    <property type="entry name" value="PGG_dom"/>
</dbReference>
<evidence type="ECO:0000256" key="7">
    <source>
        <dbReference type="SAM" id="MobiDB-lite"/>
    </source>
</evidence>
<evidence type="ECO:0000256" key="8">
    <source>
        <dbReference type="SAM" id="Phobius"/>
    </source>
</evidence>
<evidence type="ECO:0000259" key="9">
    <source>
        <dbReference type="Pfam" id="PF13962"/>
    </source>
</evidence>
<dbReference type="RefSeq" id="XP_056683752.1">
    <property type="nucleotide sequence ID" value="XM_056827774.1"/>
</dbReference>
<reference evidence="11" key="2">
    <citation type="submission" date="2025-08" db="UniProtKB">
        <authorList>
            <consortium name="RefSeq"/>
        </authorList>
    </citation>
    <scope>IDENTIFICATION</scope>
    <source>
        <tissue evidence="11">Leaf</tissue>
    </source>
</reference>
<name>A0ABM3QK64_SPIOL</name>
<dbReference type="Proteomes" id="UP000813463">
    <property type="component" value="Chromosome 4"/>
</dbReference>
<feature type="transmembrane region" description="Helical" evidence="8">
    <location>
        <begin position="595"/>
        <end position="613"/>
    </location>
</feature>
<dbReference type="InterPro" id="IPR036770">
    <property type="entry name" value="Ankyrin_rpt-contain_sf"/>
</dbReference>
<keyword evidence="2 8" id="KW-0812">Transmembrane</keyword>
<protein>
    <submittedName>
        <fullName evidence="11">Ankyrin repeat-containing protein At5g02620-like</fullName>
    </submittedName>
</protein>
<dbReference type="Pfam" id="PF13962">
    <property type="entry name" value="PGG"/>
    <property type="match status" value="1"/>
</dbReference>
<evidence type="ECO:0000256" key="3">
    <source>
        <dbReference type="ARBA" id="ARBA00022737"/>
    </source>
</evidence>
<comment type="subcellular location">
    <subcellularLocation>
        <location evidence="1">Membrane</location>
        <topology evidence="1">Multi-pass membrane protein</topology>
    </subcellularLocation>
</comment>
<keyword evidence="4 8" id="KW-1133">Transmembrane helix</keyword>
<sequence length="672" mass="76603">MENNYGDTPLSFAIAHQYEKFALYILSLDESGVIKSQNNVLFLAIEKGCHKVAEKILEIVDDKGWNQLLTNHHHQNVLHLAPLCTKDFCSRLIERHPELLTRVDKGGASVLHNWIIKNGEVWLFEYILNSKLKSTFVKLIGDADYNDRNNPFHIAATTNHEATNQVVKILVEAYKEDKPSWVVNAIGMLPWFAKNKAYEGPLQLAIRNQNEELALDLLRLHKDVNDISKLLDYYEPPHTTLFLAVQNNCSEVAEYIMSRLDRKSWTKYLKDSSDGRNIMHLVPSLTDEKFGTWLVKEVPELITQQDANRQSAWEKAHEIGHAWFIKAILEKDPSVFDRAPLVWTKACENGHVLALCAFINHNPEEFRDLCIEYKDSPLHHIKLKKFTGYEKFLKITPMKEFINLQDSKGATPLHKAIRNKDLLLTETLLTMDKIMYNILDDANVSAIDLLAEECDNNQTWDRMCKRIGLDPRIKTTYFKDKTNLLDVRNSLFIVAALLATITFTAGFTLPGGFNQEIGAALLGNKPAFLVFLVSDALALFFSMLVLIFLTWSMVFDASKSLVLIDRSMVLLRLSFNFTLVAFMTGVYVVIAPMSLWAAILIIVIMSSVIGISINKNILYDFPEYICKFIPTPKKKQTDQIRDVEMGTPNEQDHLLGRHGEDSNEGFRTASHT</sequence>
<evidence type="ECO:0000256" key="6">
    <source>
        <dbReference type="ARBA" id="ARBA00023136"/>
    </source>
</evidence>
<dbReference type="Gene3D" id="1.25.40.20">
    <property type="entry name" value="Ankyrin repeat-containing domain"/>
    <property type="match status" value="2"/>
</dbReference>
<accession>A0ABM3QK64</accession>
<feature type="domain" description="PGG" evidence="9">
    <location>
        <begin position="484"/>
        <end position="589"/>
    </location>
</feature>
<keyword evidence="10" id="KW-1185">Reference proteome</keyword>
<dbReference type="PANTHER" id="PTHR24186">
    <property type="entry name" value="PROTEIN PHOSPHATASE 1 REGULATORY SUBUNIT"/>
    <property type="match status" value="1"/>
</dbReference>
<dbReference type="SMART" id="SM00248">
    <property type="entry name" value="ANK"/>
    <property type="match status" value="5"/>
</dbReference>
<feature type="compositionally biased region" description="Basic and acidic residues" evidence="7">
    <location>
        <begin position="651"/>
        <end position="661"/>
    </location>
</feature>
<proteinExistence type="predicted"/>
<gene>
    <name evidence="11" type="primary">LOC130460115</name>
</gene>